<dbReference type="GO" id="GO:0006012">
    <property type="term" value="P:galactose metabolic process"/>
    <property type="evidence" value="ECO:0007669"/>
    <property type="project" value="TreeGrafter"/>
</dbReference>
<accession>A0A7T0KF52</accession>
<dbReference type="InterPro" id="IPR036554">
    <property type="entry name" value="GHMP_kinase_C_sf"/>
</dbReference>
<dbReference type="KEGG" id="cliz:G7Y31_08320"/>
<proteinExistence type="predicted"/>
<keyword evidence="4" id="KW-0808">Transferase</keyword>
<dbReference type="InterPro" id="IPR014721">
    <property type="entry name" value="Ribsml_uS5_D2-typ_fold_subgr"/>
</dbReference>
<dbReference type="GO" id="GO:0005829">
    <property type="term" value="C:cytosol"/>
    <property type="evidence" value="ECO:0007669"/>
    <property type="project" value="TreeGrafter"/>
</dbReference>
<name>A0A7T0KF52_9CORY</name>
<evidence type="ECO:0000259" key="3">
    <source>
        <dbReference type="Pfam" id="PF10509"/>
    </source>
</evidence>
<dbReference type="Proteomes" id="UP000594681">
    <property type="component" value="Chromosome"/>
</dbReference>
<keyword evidence="2" id="KW-0067">ATP-binding</keyword>
<dbReference type="Gene3D" id="3.30.70.890">
    <property type="entry name" value="GHMP kinase, C-terminal domain"/>
    <property type="match status" value="1"/>
</dbReference>
<sequence length="419" mass="44055">MALWTSPTTPLTQRVQEVHQQAFGVPDQCVATAPATWMVIGEHIDHFGGIVIAGLADLEAAAAISPRTDGVVAVHIVEPHGTAIAQVSLDELAQRAAAQQPTVDEEGQPVIPPAPDGDIRIRVAGMVWMLINRQLLSRETAGMNIAVVSDIPAHAGLGAHSAIDVAVALALVGQAEDAPMRARLAEVCSQAVTVFSLVPPLRARHTAALRGSDDAVAIIDYSDNSVTQAPHPFGRDMVGFALAVPGEADISSAVASIVQRQRFVQDACHAFGTESLRALPDASQRVLDWLSAVHDVHGPEGRPTIGEASDWLRFYEEETQRAATMARVLRSRRGAALFQALQESQRDVELVYGMDAAAQLAELARLRGVAGVRAAAAGTAHAVIAYVPAAQAESFAADTAADGLDVIPLRPGTIAEASN</sequence>
<dbReference type="AlphaFoldDB" id="A0A7T0KF52"/>
<reference evidence="4 5" key="1">
    <citation type="submission" date="2020-11" db="EMBL/GenBank/DDBJ databases">
        <title>Corynebacterium sp. ZJ-599.</title>
        <authorList>
            <person name="Zhou J."/>
        </authorList>
    </citation>
    <scope>NUCLEOTIDE SEQUENCE [LARGE SCALE GENOMIC DNA]</scope>
    <source>
        <strain evidence="4 5">ZJ-599</strain>
    </source>
</reference>
<dbReference type="RefSeq" id="WP_165010324.1">
    <property type="nucleotide sequence ID" value="NZ_CP064954.1"/>
</dbReference>
<organism evidence="4 5">
    <name type="scientific">Corynebacterium lizhenjunii</name>
    <dbReference type="NCBI Taxonomy" id="2709394"/>
    <lineage>
        <taxon>Bacteria</taxon>
        <taxon>Bacillati</taxon>
        <taxon>Actinomycetota</taxon>
        <taxon>Actinomycetes</taxon>
        <taxon>Mycobacteriales</taxon>
        <taxon>Corynebacteriaceae</taxon>
        <taxon>Corynebacterium</taxon>
    </lineage>
</organism>
<dbReference type="PRINTS" id="PR00959">
    <property type="entry name" value="MEVGALKINASE"/>
</dbReference>
<evidence type="ECO:0000256" key="1">
    <source>
        <dbReference type="ARBA" id="ARBA00022741"/>
    </source>
</evidence>
<gene>
    <name evidence="4" type="ORF">G7Y31_08320</name>
</gene>
<dbReference type="InterPro" id="IPR020568">
    <property type="entry name" value="Ribosomal_Su5_D2-typ_SF"/>
</dbReference>
<keyword evidence="5" id="KW-1185">Reference proteome</keyword>
<dbReference type="GO" id="GO:0004335">
    <property type="term" value="F:galactokinase activity"/>
    <property type="evidence" value="ECO:0007669"/>
    <property type="project" value="TreeGrafter"/>
</dbReference>
<dbReference type="Pfam" id="PF10509">
    <property type="entry name" value="GalKase_gal_bdg"/>
    <property type="match status" value="1"/>
</dbReference>
<dbReference type="SUPFAM" id="SSF54211">
    <property type="entry name" value="Ribosomal protein S5 domain 2-like"/>
    <property type="match status" value="1"/>
</dbReference>
<dbReference type="PANTHER" id="PTHR10457:SF7">
    <property type="entry name" value="GALACTOKINASE-RELATED"/>
    <property type="match status" value="1"/>
</dbReference>
<protein>
    <submittedName>
        <fullName evidence="4">Galactokinase</fullName>
    </submittedName>
</protein>
<evidence type="ECO:0000256" key="2">
    <source>
        <dbReference type="ARBA" id="ARBA00022840"/>
    </source>
</evidence>
<feature type="domain" description="Galactokinase N-terminal" evidence="3">
    <location>
        <begin position="18"/>
        <end position="66"/>
    </location>
</feature>
<dbReference type="Gene3D" id="3.30.230.10">
    <property type="match status" value="1"/>
</dbReference>
<evidence type="ECO:0000313" key="4">
    <source>
        <dbReference type="EMBL" id="QPK78558.1"/>
    </source>
</evidence>
<dbReference type="InterPro" id="IPR019539">
    <property type="entry name" value="GalKase_N"/>
</dbReference>
<dbReference type="GO" id="GO:0005524">
    <property type="term" value="F:ATP binding"/>
    <property type="evidence" value="ECO:0007669"/>
    <property type="project" value="UniProtKB-KW"/>
</dbReference>
<dbReference type="PANTHER" id="PTHR10457">
    <property type="entry name" value="MEVALONATE KINASE/GALACTOKINASE"/>
    <property type="match status" value="1"/>
</dbReference>
<keyword evidence="1" id="KW-0547">Nucleotide-binding</keyword>
<evidence type="ECO:0000313" key="5">
    <source>
        <dbReference type="Proteomes" id="UP000594681"/>
    </source>
</evidence>
<keyword evidence="4" id="KW-0418">Kinase</keyword>
<dbReference type="EMBL" id="CP064954">
    <property type="protein sequence ID" value="QPK78558.1"/>
    <property type="molecule type" value="Genomic_DNA"/>
</dbReference>